<gene>
    <name evidence="10" type="ORF">BHQ10_002037</name>
</gene>
<dbReference type="InterPro" id="IPR016286">
    <property type="entry name" value="FUC_metazoa-typ"/>
</dbReference>
<keyword evidence="5" id="KW-0378">Hydrolase</keyword>
<dbReference type="GeneID" id="63791254"/>
<dbReference type="InterPro" id="IPR057739">
    <property type="entry name" value="Glyco_hydro_29_N"/>
</dbReference>
<dbReference type="GO" id="GO:0006004">
    <property type="term" value="P:fucose metabolic process"/>
    <property type="evidence" value="ECO:0007669"/>
    <property type="project" value="InterPro"/>
</dbReference>
<evidence type="ECO:0000256" key="2">
    <source>
        <dbReference type="ARBA" id="ARBA00007951"/>
    </source>
</evidence>
<feature type="domain" description="Beta-glucuronidase C-terminal" evidence="9">
    <location>
        <begin position="410"/>
        <end position="500"/>
    </location>
</feature>
<evidence type="ECO:0000313" key="11">
    <source>
        <dbReference type="Proteomes" id="UP000249363"/>
    </source>
</evidence>
<dbReference type="AlphaFoldDB" id="A0A364KR52"/>
<accession>A0A364KR52</accession>
<evidence type="ECO:0000256" key="5">
    <source>
        <dbReference type="ARBA" id="ARBA00022801"/>
    </source>
</evidence>
<dbReference type="RefSeq" id="XP_040730542.1">
    <property type="nucleotide sequence ID" value="XM_040874139.1"/>
</dbReference>
<dbReference type="Gene3D" id="3.20.20.80">
    <property type="entry name" value="Glycosidases"/>
    <property type="match status" value="2"/>
</dbReference>
<protein>
    <recommendedName>
        <fullName evidence="3">alpha-L-fucosidase</fullName>
        <ecNumber evidence="3">3.2.1.51</ecNumber>
    </recommendedName>
</protein>
<dbReference type="GO" id="GO:0004560">
    <property type="term" value="F:alpha-L-fucosidase activity"/>
    <property type="evidence" value="ECO:0007669"/>
    <property type="project" value="UniProtKB-EC"/>
</dbReference>
<reference evidence="10 11" key="1">
    <citation type="journal article" date="2017" name="Biotechnol. Biofuels">
        <title>Differential beta-glucosidase expression as a function of carbon source availability in Talaromyces amestolkiae: a genomic and proteomic approach.</title>
        <authorList>
            <person name="de Eugenio L.I."/>
            <person name="Mendez-Liter J.A."/>
            <person name="Nieto-Dominguez M."/>
            <person name="Alonso L."/>
            <person name="Gil-Munoz J."/>
            <person name="Barriuso J."/>
            <person name="Prieto A."/>
            <person name="Martinez M.J."/>
        </authorList>
    </citation>
    <scope>NUCLEOTIDE SEQUENCE [LARGE SCALE GENOMIC DNA]</scope>
    <source>
        <strain evidence="10 11">CIB</strain>
    </source>
</reference>
<evidence type="ECO:0000259" key="9">
    <source>
        <dbReference type="Pfam" id="PF16862"/>
    </source>
</evidence>
<keyword evidence="6" id="KW-0326">Glycosidase</keyword>
<dbReference type="InterPro" id="IPR017853">
    <property type="entry name" value="GH"/>
</dbReference>
<organism evidence="10 11">
    <name type="scientific">Talaromyces amestolkiae</name>
    <dbReference type="NCBI Taxonomy" id="1196081"/>
    <lineage>
        <taxon>Eukaryota</taxon>
        <taxon>Fungi</taxon>
        <taxon>Dikarya</taxon>
        <taxon>Ascomycota</taxon>
        <taxon>Pezizomycotina</taxon>
        <taxon>Eurotiomycetes</taxon>
        <taxon>Eurotiomycetidae</taxon>
        <taxon>Eurotiales</taxon>
        <taxon>Trichocomaceae</taxon>
        <taxon>Talaromyces</taxon>
        <taxon>Talaromyces sect. Talaromyces</taxon>
    </lineage>
</organism>
<feature type="domain" description="Glycoside hydrolase family 29 N-terminal" evidence="8">
    <location>
        <begin position="620"/>
        <end position="972"/>
    </location>
</feature>
<comment type="caution">
    <text evidence="10">The sequence shown here is derived from an EMBL/GenBank/DDBJ whole genome shotgun (WGS) entry which is preliminary data.</text>
</comment>
<keyword evidence="4 7" id="KW-0732">Signal</keyword>
<comment type="similarity">
    <text evidence="2">Belongs to the glycosyl hydrolase 29 family.</text>
</comment>
<evidence type="ECO:0000259" key="8">
    <source>
        <dbReference type="Pfam" id="PF01120"/>
    </source>
</evidence>
<dbReference type="OrthoDB" id="2796951at2759"/>
<evidence type="ECO:0000313" key="10">
    <source>
        <dbReference type="EMBL" id="RAO66025.1"/>
    </source>
</evidence>
<feature type="signal peptide" evidence="7">
    <location>
        <begin position="1"/>
        <end position="21"/>
    </location>
</feature>
<dbReference type="InterPro" id="IPR052974">
    <property type="entry name" value="GH79_Enzymes"/>
</dbReference>
<sequence length="1072" mass="118336">MVHPTISVSIMLAGLSLTAKASNLQYTVPSSVPRDAIPLDCTPVGVSMEFFMWPSYMTNITPPMQCISRFTDIYGEKMPIRIGGTTQDRATYDPSFDGYVSYTVANPLDAPDTLTYGPRFWDLINVHEGETILGFNRGDDNQNNTYLAVVDAKERVLSNLWAVELGNEPDVYLLQDKPDAVSPWNASQEGADAADWAQGFIDAWQSPLPILTAGSYAVAYTDNPEWPNTDYLIDTAYNDAVKAAVRVYVGHLYAAPPGNNTLATEMNHAKTVSDLSVYADRVATAASVNRSFILGTQHPLHPFTAEKETLTDQCWPLCCVAGETNFHPFDVDMDATFGAALQTLDKSLRAVTLGIKRLFFHQGTINQALFNWWSDNQINAPFYGGYFAALALAGGDHIVELDSGSNSYAQYVIYRQGRPTKVVLLNTDYYSGSGERTSISITLDGLVSSKVKALRMTAMSSDVTTNRNGTYPTIGGQYFSDVDCSSIGALKYESTTASRGGYPPTLAITGATLTSKWIEGSNYTQVVEMVITNSNKQNYLTLADTLSITVESDSLITVVPGTLTRLAPSQSAVVQVGVQNKPGVTPGSTCQAAVVATYGTQYGPAITTNETISGPCGFGSYSASVSSVDYHWNPDWFNEVKFGIFIHWGLYSAPAYGSVAPNEDYAEWYWRRQHEPTYKTKTYQYHLQTYGENFNYDQFMSNFTDSNFDPQAWVDLIAAAGAKYFVPVTKHHDGFALFNFSTSISQRSSIHYGPKRDLIGDLLAAAKQYHPEIRRGTYFSLPEWYNPAYEKYAFGDFGLPNQNPYTNATIPYTGYVEVEDFVADIQVPQMEQLAYTYDTEIMWCDIGGANDMVNFASAWLNWATQQGRQVTFNNRCGIQGDFDTPEYTTNSGTVSRKWESNRGMDPFSFGYNYQTPLSSYLTGNDIIQSLVDITSKNGNFLLDIGPMHDGTIPQIMQTGLRNAGSWLQTHGEGIYSTRYWSVTPGLNNFRYTTTQNAFYIFYLQAPPSQLVIPDPVPWLPGDTITVLGGSQNGTVLSASKNTSGNLVLNLSSAIISGDQYVWGFKIAYTSTW</sequence>
<keyword evidence="11" id="KW-1185">Reference proteome</keyword>
<dbReference type="SMART" id="SM00812">
    <property type="entry name" value="Alpha_L_fucos"/>
    <property type="match status" value="1"/>
</dbReference>
<comment type="function">
    <text evidence="1">Alpha-L-fucosidase is responsible for hydrolyzing the alpha-1,6-linked fucose joined to the reducing-end N-acetylglucosamine of the carbohydrate moieties of glycoproteins.</text>
</comment>
<dbReference type="PANTHER" id="PTHR36183:SF3">
    <property type="entry name" value="BETA-GLUCURONIDASE C-TERMINAL DOMAIN-CONTAINING PROTEIN"/>
    <property type="match status" value="1"/>
</dbReference>
<dbReference type="EMBL" id="MIKG01000002">
    <property type="protein sequence ID" value="RAO66025.1"/>
    <property type="molecule type" value="Genomic_DNA"/>
</dbReference>
<proteinExistence type="inferred from homology"/>
<evidence type="ECO:0000256" key="6">
    <source>
        <dbReference type="ARBA" id="ARBA00023295"/>
    </source>
</evidence>
<dbReference type="SUPFAM" id="SSF51445">
    <property type="entry name" value="(Trans)glycosidases"/>
    <property type="match status" value="1"/>
</dbReference>
<dbReference type="PRINTS" id="PR00741">
    <property type="entry name" value="GLHYDRLASE29"/>
</dbReference>
<evidence type="ECO:0000256" key="4">
    <source>
        <dbReference type="ARBA" id="ARBA00022729"/>
    </source>
</evidence>
<dbReference type="Pfam" id="PF16862">
    <property type="entry name" value="Glyco_hydro_79C"/>
    <property type="match status" value="1"/>
</dbReference>
<dbReference type="Pfam" id="PF01120">
    <property type="entry name" value="Alpha_L_fucos"/>
    <property type="match status" value="1"/>
</dbReference>
<dbReference type="EC" id="3.2.1.51" evidence="3"/>
<name>A0A364KR52_TALAM</name>
<evidence type="ECO:0000256" key="3">
    <source>
        <dbReference type="ARBA" id="ARBA00012662"/>
    </source>
</evidence>
<dbReference type="InterPro" id="IPR000933">
    <property type="entry name" value="Glyco_hydro_29"/>
</dbReference>
<evidence type="ECO:0000256" key="1">
    <source>
        <dbReference type="ARBA" id="ARBA00004071"/>
    </source>
</evidence>
<evidence type="ECO:0000256" key="7">
    <source>
        <dbReference type="SAM" id="SignalP"/>
    </source>
</evidence>
<dbReference type="PANTHER" id="PTHR36183">
    <property type="entry name" value="BETA-GLUCURONIDASE"/>
    <property type="match status" value="1"/>
</dbReference>
<dbReference type="Proteomes" id="UP000249363">
    <property type="component" value="Unassembled WGS sequence"/>
</dbReference>
<feature type="chain" id="PRO_5016933072" description="alpha-L-fucosidase" evidence="7">
    <location>
        <begin position="22"/>
        <end position="1072"/>
    </location>
</feature>
<dbReference type="InterPro" id="IPR031728">
    <property type="entry name" value="GlcAase_C"/>
</dbReference>